<organism evidence="2 3">
    <name type="scientific">Triparma strigata</name>
    <dbReference type="NCBI Taxonomy" id="1606541"/>
    <lineage>
        <taxon>Eukaryota</taxon>
        <taxon>Sar</taxon>
        <taxon>Stramenopiles</taxon>
        <taxon>Ochrophyta</taxon>
        <taxon>Bolidophyceae</taxon>
        <taxon>Parmales</taxon>
        <taxon>Triparmaceae</taxon>
        <taxon>Triparma</taxon>
    </lineage>
</organism>
<reference evidence="3" key="1">
    <citation type="journal article" date="2023" name="Commun. Biol.">
        <title>Genome analysis of Parmales, the sister group of diatoms, reveals the evolutionary specialization of diatoms from phago-mixotrophs to photoautotrophs.</title>
        <authorList>
            <person name="Ban H."/>
            <person name="Sato S."/>
            <person name="Yoshikawa S."/>
            <person name="Yamada K."/>
            <person name="Nakamura Y."/>
            <person name="Ichinomiya M."/>
            <person name="Sato N."/>
            <person name="Blanc-Mathieu R."/>
            <person name="Endo H."/>
            <person name="Kuwata A."/>
            <person name="Ogata H."/>
        </authorList>
    </citation>
    <scope>NUCLEOTIDE SEQUENCE [LARGE SCALE GENOMIC DNA]</scope>
    <source>
        <strain evidence="3">NIES 3701</strain>
    </source>
</reference>
<name>A0A9W7AYT8_9STRA</name>
<evidence type="ECO:0000256" key="1">
    <source>
        <dbReference type="ARBA" id="ARBA00006322"/>
    </source>
</evidence>
<dbReference type="EMBL" id="BRXY01000215">
    <property type="protein sequence ID" value="GMH77962.1"/>
    <property type="molecule type" value="Genomic_DNA"/>
</dbReference>
<dbReference type="OrthoDB" id="10260024at2759"/>
<dbReference type="AlphaFoldDB" id="A0A9W7AYT8"/>
<dbReference type="PANTHER" id="PTHR31449:SF3">
    <property type="entry name" value="UPF0598 PROTEIN C8ORF82"/>
    <property type="match status" value="1"/>
</dbReference>
<dbReference type="InterPro" id="IPR028108">
    <property type="entry name" value="DUF4505"/>
</dbReference>
<evidence type="ECO:0000313" key="2">
    <source>
        <dbReference type="EMBL" id="GMH77962.1"/>
    </source>
</evidence>
<comment type="similarity">
    <text evidence="1">Belongs to the UPF0598 family.</text>
</comment>
<proteinExistence type="inferred from homology"/>
<accession>A0A9W7AYT8</accession>
<dbReference type="PANTHER" id="PTHR31449">
    <property type="entry name" value="UPF0598 PROTEIN C8ORF82"/>
    <property type="match status" value="1"/>
</dbReference>
<dbReference type="Proteomes" id="UP001165085">
    <property type="component" value="Unassembled WGS sequence"/>
</dbReference>
<sequence>MLRTRQLIRRDLARLSNRRCASSNGDDETRYIEEWQATCIRPNSFYELHASSRTYFYSVDLQGRLFLEETSPKNIATSLKSDKFLDFFFSQLRPNKTGKFEEYPFFSPCGKESNYIRPACLPIVFHDLTPSNSLVYAGTLLQKFHPSNLRTSSLSGRIFHRLFPSSPSKKSRMQKSGESYGLIKSSIAGKIAENIFFKDDGGMYYVDDEGEWEVGLLPDDQESVSWGLPSSSI</sequence>
<dbReference type="Pfam" id="PF14956">
    <property type="entry name" value="DUF4505"/>
    <property type="match status" value="1"/>
</dbReference>
<gene>
    <name evidence="2" type="ORF">TrST_g7839</name>
</gene>
<comment type="caution">
    <text evidence="2">The sequence shown here is derived from an EMBL/GenBank/DDBJ whole genome shotgun (WGS) entry which is preliminary data.</text>
</comment>
<keyword evidence="3" id="KW-1185">Reference proteome</keyword>
<evidence type="ECO:0000313" key="3">
    <source>
        <dbReference type="Proteomes" id="UP001165085"/>
    </source>
</evidence>
<protein>
    <submittedName>
        <fullName evidence="2">Uncharacterized protein</fullName>
    </submittedName>
</protein>